<protein>
    <submittedName>
        <fullName evidence="2">ABC transporter ATP-binding protein</fullName>
    </submittedName>
</protein>
<dbReference type="InterPro" id="IPR003439">
    <property type="entry name" value="ABC_transporter-like_ATP-bd"/>
</dbReference>
<feature type="domain" description="ABC transporter" evidence="1">
    <location>
        <begin position="21"/>
        <end position="158"/>
    </location>
</feature>
<dbReference type="Pfam" id="PF00005">
    <property type="entry name" value="ABC_tran"/>
    <property type="match status" value="1"/>
</dbReference>
<proteinExistence type="predicted"/>
<dbReference type="GO" id="GO:0005524">
    <property type="term" value="F:ATP binding"/>
    <property type="evidence" value="ECO:0007669"/>
    <property type="project" value="UniProtKB-KW"/>
</dbReference>
<dbReference type="SUPFAM" id="SSF52540">
    <property type="entry name" value="P-loop containing nucleoside triphosphate hydrolases"/>
    <property type="match status" value="1"/>
</dbReference>
<evidence type="ECO:0000259" key="1">
    <source>
        <dbReference type="Pfam" id="PF00005"/>
    </source>
</evidence>
<comment type="caution">
    <text evidence="2">The sequence shown here is derived from an EMBL/GenBank/DDBJ whole genome shotgun (WGS) entry which is preliminary data.</text>
</comment>
<dbReference type="InterPro" id="IPR027417">
    <property type="entry name" value="P-loop_NTPase"/>
</dbReference>
<feature type="non-terminal residue" evidence="2">
    <location>
        <position position="158"/>
    </location>
</feature>
<keyword evidence="2" id="KW-0547">Nucleotide-binding</keyword>
<reference evidence="2" key="1">
    <citation type="journal article" date="2021" name="PeerJ">
        <title>Extensive microbial diversity within the chicken gut microbiome revealed by metagenomics and culture.</title>
        <authorList>
            <person name="Gilroy R."/>
            <person name="Ravi A."/>
            <person name="Getino M."/>
            <person name="Pursley I."/>
            <person name="Horton D.L."/>
            <person name="Alikhan N.F."/>
            <person name="Baker D."/>
            <person name="Gharbi K."/>
            <person name="Hall N."/>
            <person name="Watson M."/>
            <person name="Adriaenssens E.M."/>
            <person name="Foster-Nyarko E."/>
            <person name="Jarju S."/>
            <person name="Secka A."/>
            <person name="Antonio M."/>
            <person name="Oren A."/>
            <person name="Chaudhuri R.R."/>
            <person name="La Ragione R."/>
            <person name="Hildebrand F."/>
            <person name="Pallen M.J."/>
        </authorList>
    </citation>
    <scope>NUCLEOTIDE SEQUENCE</scope>
    <source>
        <strain evidence="2">7318</strain>
    </source>
</reference>
<dbReference type="Proteomes" id="UP000780768">
    <property type="component" value="Unassembled WGS sequence"/>
</dbReference>
<sequence length="158" mass="17467">MTYAVFTENLTKKFGDFTAVDNLSLTIEYGCIYGLLGSNGSGKSTTIRMLCGVLPKSAGTIKIFGRDIHDLAEIKTQIGYMSQKFSLYPDLTVLENIKFYAGLYGVKKNILPERIDEVLEMAGVTAKQNLPVKNLTGGWRQRLALGCAIIHKPQLLFL</sequence>
<gene>
    <name evidence="2" type="ORF">K8V65_05145</name>
</gene>
<name>A0A921HMR2_9FIRM</name>
<dbReference type="EMBL" id="DYVR01000138">
    <property type="protein sequence ID" value="HJF85028.1"/>
    <property type="molecule type" value="Genomic_DNA"/>
</dbReference>
<dbReference type="GO" id="GO:0016887">
    <property type="term" value="F:ATP hydrolysis activity"/>
    <property type="evidence" value="ECO:0007669"/>
    <property type="project" value="InterPro"/>
</dbReference>
<dbReference type="AlphaFoldDB" id="A0A921HMR2"/>
<keyword evidence="2" id="KW-0067">ATP-binding</keyword>
<evidence type="ECO:0000313" key="2">
    <source>
        <dbReference type="EMBL" id="HJF85028.1"/>
    </source>
</evidence>
<reference evidence="2" key="2">
    <citation type="submission" date="2021-09" db="EMBL/GenBank/DDBJ databases">
        <authorList>
            <person name="Gilroy R."/>
        </authorList>
    </citation>
    <scope>NUCLEOTIDE SEQUENCE</scope>
    <source>
        <strain evidence="2">7318</strain>
    </source>
</reference>
<organism evidence="2 3">
    <name type="scientific">Megamonas hypermegale</name>
    <dbReference type="NCBI Taxonomy" id="158847"/>
    <lineage>
        <taxon>Bacteria</taxon>
        <taxon>Bacillati</taxon>
        <taxon>Bacillota</taxon>
        <taxon>Negativicutes</taxon>
        <taxon>Selenomonadales</taxon>
        <taxon>Selenomonadaceae</taxon>
        <taxon>Megamonas</taxon>
    </lineage>
</organism>
<dbReference type="PANTHER" id="PTHR43038">
    <property type="entry name" value="ATP-BINDING CASSETTE, SUB-FAMILY H, MEMBER 1"/>
    <property type="match status" value="1"/>
</dbReference>
<dbReference type="PANTHER" id="PTHR43038:SF3">
    <property type="entry name" value="ABC TRANSPORTER G FAMILY MEMBER 20 ISOFORM X1"/>
    <property type="match status" value="1"/>
</dbReference>
<dbReference type="Gene3D" id="3.40.50.300">
    <property type="entry name" value="P-loop containing nucleotide triphosphate hydrolases"/>
    <property type="match status" value="1"/>
</dbReference>
<accession>A0A921HMR2</accession>
<evidence type="ECO:0000313" key="3">
    <source>
        <dbReference type="Proteomes" id="UP000780768"/>
    </source>
</evidence>